<feature type="transmembrane region" description="Helical" evidence="1">
    <location>
        <begin position="139"/>
        <end position="156"/>
    </location>
</feature>
<accession>A0A917J5I3</accession>
<evidence type="ECO:0008006" key="4">
    <source>
        <dbReference type="Google" id="ProtNLM"/>
    </source>
</evidence>
<evidence type="ECO:0000313" key="3">
    <source>
        <dbReference type="Proteomes" id="UP000662074"/>
    </source>
</evidence>
<dbReference type="RefSeq" id="WP_188413951.1">
    <property type="nucleotide sequence ID" value="NZ_BMDO01000001.1"/>
</dbReference>
<name>A0A917J5I3_9SPHI</name>
<dbReference type="AlphaFoldDB" id="A0A917J5I3"/>
<evidence type="ECO:0000256" key="1">
    <source>
        <dbReference type="SAM" id="Phobius"/>
    </source>
</evidence>
<comment type="caution">
    <text evidence="2">The sequence shown here is derived from an EMBL/GenBank/DDBJ whole genome shotgun (WGS) entry which is preliminary data.</text>
</comment>
<dbReference type="Proteomes" id="UP000662074">
    <property type="component" value="Unassembled WGS sequence"/>
</dbReference>
<proteinExistence type="predicted"/>
<feature type="transmembrane region" description="Helical" evidence="1">
    <location>
        <begin position="168"/>
        <end position="185"/>
    </location>
</feature>
<evidence type="ECO:0000313" key="2">
    <source>
        <dbReference type="EMBL" id="GGI49570.1"/>
    </source>
</evidence>
<gene>
    <name evidence="2" type="ORF">GCM10011425_07820</name>
</gene>
<keyword evidence="1" id="KW-1133">Transmembrane helix</keyword>
<keyword evidence="1" id="KW-0472">Membrane</keyword>
<organism evidence="2 3">
    <name type="scientific">Mucilaginibacter galii</name>
    <dbReference type="NCBI Taxonomy" id="2005073"/>
    <lineage>
        <taxon>Bacteria</taxon>
        <taxon>Pseudomonadati</taxon>
        <taxon>Bacteroidota</taxon>
        <taxon>Sphingobacteriia</taxon>
        <taxon>Sphingobacteriales</taxon>
        <taxon>Sphingobacteriaceae</taxon>
        <taxon>Mucilaginibacter</taxon>
    </lineage>
</organism>
<protein>
    <recommendedName>
        <fullName evidence="4">DUF3592 domain-containing protein</fullName>
    </recommendedName>
</protein>
<keyword evidence="1" id="KW-0812">Transmembrane</keyword>
<sequence>MMSPLRIVALILIALTAVYFAYRRIESRQKLIPVSATVSNSAKAVDDHHTLSIRIQTNEYRRPIRLSYVLFSSKIEERMQVKEGERITFYISPKGTVDLNNHNLPDYKHSILRIPDIRIQAIRGGATWRSFDPDYELKIDLVTILLYTFFAALLPLMKKDNTSANRPFTICFIAFFGLMIVVYLMERLY</sequence>
<reference evidence="2" key="2">
    <citation type="submission" date="2020-09" db="EMBL/GenBank/DDBJ databases">
        <authorList>
            <person name="Sun Q."/>
            <person name="Sedlacek I."/>
        </authorList>
    </citation>
    <scope>NUCLEOTIDE SEQUENCE</scope>
    <source>
        <strain evidence="2">CCM 8711</strain>
    </source>
</reference>
<keyword evidence="3" id="KW-1185">Reference proteome</keyword>
<dbReference type="EMBL" id="BMDO01000001">
    <property type="protein sequence ID" value="GGI49570.1"/>
    <property type="molecule type" value="Genomic_DNA"/>
</dbReference>
<reference evidence="2" key="1">
    <citation type="journal article" date="2014" name="Int. J. Syst. Evol. Microbiol.">
        <title>Complete genome sequence of Corynebacterium casei LMG S-19264T (=DSM 44701T), isolated from a smear-ripened cheese.</title>
        <authorList>
            <consortium name="US DOE Joint Genome Institute (JGI-PGF)"/>
            <person name="Walter F."/>
            <person name="Albersmeier A."/>
            <person name="Kalinowski J."/>
            <person name="Ruckert C."/>
        </authorList>
    </citation>
    <scope>NUCLEOTIDE SEQUENCE</scope>
    <source>
        <strain evidence="2">CCM 8711</strain>
    </source>
</reference>